<feature type="compositionally biased region" description="Polar residues" evidence="1">
    <location>
        <begin position="517"/>
        <end position="526"/>
    </location>
</feature>
<dbReference type="GO" id="GO:0000126">
    <property type="term" value="C:transcription factor TFIIIB complex"/>
    <property type="evidence" value="ECO:0007669"/>
    <property type="project" value="TreeGrafter"/>
</dbReference>
<feature type="domain" description="Myb-like" evidence="2">
    <location>
        <begin position="526"/>
        <end position="576"/>
    </location>
</feature>
<feature type="region of interest" description="Disordered" evidence="1">
    <location>
        <begin position="1"/>
        <end position="232"/>
    </location>
</feature>
<dbReference type="SMART" id="SM00717">
    <property type="entry name" value="SANT"/>
    <property type="match status" value="1"/>
</dbReference>
<feature type="compositionally biased region" description="Polar residues" evidence="1">
    <location>
        <begin position="110"/>
        <end position="126"/>
    </location>
</feature>
<feature type="region of interest" description="Disordered" evidence="1">
    <location>
        <begin position="245"/>
        <end position="324"/>
    </location>
</feature>
<feature type="compositionally biased region" description="Basic and acidic residues" evidence="1">
    <location>
        <begin position="345"/>
        <end position="356"/>
    </location>
</feature>
<feature type="compositionally biased region" description="Low complexity" evidence="1">
    <location>
        <begin position="375"/>
        <end position="386"/>
    </location>
</feature>
<feature type="compositionally biased region" description="Basic and acidic residues" evidence="1">
    <location>
        <begin position="603"/>
        <end position="620"/>
    </location>
</feature>
<comment type="caution">
    <text evidence="3">The sequence shown here is derived from an EMBL/GenBank/DDBJ whole genome shotgun (WGS) entry which is preliminary data.</text>
</comment>
<dbReference type="InterPro" id="IPR009057">
    <property type="entry name" value="Homeodomain-like_sf"/>
</dbReference>
<evidence type="ECO:0000256" key="1">
    <source>
        <dbReference type="SAM" id="MobiDB-lite"/>
    </source>
</evidence>
<evidence type="ECO:0000259" key="2">
    <source>
        <dbReference type="SMART" id="SM00717"/>
    </source>
</evidence>
<proteinExistence type="predicted"/>
<dbReference type="Pfam" id="PF15963">
    <property type="entry name" value="Myb_DNA-bind_7"/>
    <property type="match status" value="1"/>
</dbReference>
<dbReference type="InterPro" id="IPR039467">
    <property type="entry name" value="TFIIIB_B''_Myb"/>
</dbReference>
<dbReference type="PANTHER" id="PTHR22929">
    <property type="entry name" value="RNA POLYMERASE III TRANSCRIPTION INITIATION FACTOR B"/>
    <property type="match status" value="1"/>
</dbReference>
<dbReference type="SUPFAM" id="SSF46689">
    <property type="entry name" value="Homeodomain-like"/>
    <property type="match status" value="1"/>
</dbReference>
<keyword evidence="4" id="KW-1185">Reference proteome</keyword>
<dbReference type="GO" id="GO:0070898">
    <property type="term" value="P:RNA polymerase III preinitiation complex assembly"/>
    <property type="evidence" value="ECO:0007669"/>
    <property type="project" value="TreeGrafter"/>
</dbReference>
<sequence length="680" mass="74464">MSSSASAAARVPLLLKNKGRKPTRLPIVPRAKPSNATRAKRANAEQDVGDDSTEGPASKQQDDEPASASIAANASSLGDDELTLDPPMRISISHAAGEAQSPAPGRAGQATPTRGISPGESISTGTRQSPSTRAPPPPSMRSPLLLPAVQRKLDSSKSPRLERLSKITGPGFRSPHRVSPLLGPRATPATPTDSDQANPLLKRLTRKLDIKPHQSPRRANGAAGHAYAHPPVSSSPFVLAAVASAPEVEKRVQQALEKSRRAKRRASDADIAPPSLPPAQRRSLRRRAKKEGRYDVDSEGEPDDSRDEDIDPAEMDLPDDVPRVYVPARERATIWARSVLQQQEDADRTDASDEKPSLALVVKSDRARTRRKRSNSITSTASTTSRRSTKMEELLKKEPSQMTMGELALTVPKGKRANRHEHEVAATSEDHPGHQEFGRLHSFGDMGGSHNIGFNRLRSMSVSSESAAFGGSIITPQVEIVDGKMVVLESTVKISDQQGAPSMDEFDDREPRRRTQSARYVNNSTPGKRWSKDETKQFYYCLSQVGPNFSMMATLFPSRKRKELKCKFKYEEKHHPALIEIALKASAAPLDSEIVSVISQMLDRDTKKKPAKSAKADKKPVATSPGPSAPSHPPRTEEDLVEEDNEGEVEEEEEDVDVEADDFAYHHYRHERSDSFDFGD</sequence>
<dbReference type="GO" id="GO:0001156">
    <property type="term" value="F:TFIIIC-class transcription factor complex binding"/>
    <property type="evidence" value="ECO:0007669"/>
    <property type="project" value="TreeGrafter"/>
</dbReference>
<name>A0AAV2Z4G1_9STRA</name>
<evidence type="ECO:0000313" key="3">
    <source>
        <dbReference type="EMBL" id="DBA02248.1"/>
    </source>
</evidence>
<evidence type="ECO:0000313" key="4">
    <source>
        <dbReference type="Proteomes" id="UP001146120"/>
    </source>
</evidence>
<reference evidence="3" key="2">
    <citation type="journal article" date="2023" name="Microbiol Resour">
        <title>Decontamination and Annotation of the Draft Genome Sequence of the Oomycete Lagenidium giganteum ARSEF 373.</title>
        <authorList>
            <person name="Morgan W.R."/>
            <person name="Tartar A."/>
        </authorList>
    </citation>
    <scope>NUCLEOTIDE SEQUENCE</scope>
    <source>
        <strain evidence="3">ARSEF 373</strain>
    </source>
</reference>
<dbReference type="CDD" id="cd00167">
    <property type="entry name" value="SANT"/>
    <property type="match status" value="1"/>
</dbReference>
<organism evidence="3 4">
    <name type="scientific">Lagenidium giganteum</name>
    <dbReference type="NCBI Taxonomy" id="4803"/>
    <lineage>
        <taxon>Eukaryota</taxon>
        <taxon>Sar</taxon>
        <taxon>Stramenopiles</taxon>
        <taxon>Oomycota</taxon>
        <taxon>Peronosporomycetes</taxon>
        <taxon>Pythiales</taxon>
        <taxon>Pythiaceae</taxon>
    </lineage>
</organism>
<accession>A0AAV2Z4G1</accession>
<dbReference type="PANTHER" id="PTHR22929:SF0">
    <property type="entry name" value="TRANSCRIPTION FACTOR TFIIIB COMPONENT B'' HOMOLOG"/>
    <property type="match status" value="1"/>
</dbReference>
<feature type="region of interest" description="Disordered" evidence="1">
    <location>
        <begin position="497"/>
        <end position="529"/>
    </location>
</feature>
<feature type="compositionally biased region" description="Acidic residues" evidence="1">
    <location>
        <begin position="639"/>
        <end position="661"/>
    </location>
</feature>
<dbReference type="AlphaFoldDB" id="A0AAV2Z4G1"/>
<gene>
    <name evidence="3" type="ORF">N0F65_007658</name>
</gene>
<feature type="compositionally biased region" description="Acidic residues" evidence="1">
    <location>
        <begin position="297"/>
        <end position="319"/>
    </location>
</feature>
<feature type="compositionally biased region" description="Low complexity" evidence="1">
    <location>
        <begin position="66"/>
        <end position="76"/>
    </location>
</feature>
<dbReference type="Proteomes" id="UP001146120">
    <property type="component" value="Unassembled WGS sequence"/>
</dbReference>
<reference evidence="3" key="1">
    <citation type="submission" date="2022-11" db="EMBL/GenBank/DDBJ databases">
        <authorList>
            <person name="Morgan W.R."/>
            <person name="Tartar A."/>
        </authorList>
    </citation>
    <scope>NUCLEOTIDE SEQUENCE</scope>
    <source>
        <strain evidence="3">ARSEF 373</strain>
    </source>
</reference>
<feature type="region of interest" description="Disordered" evidence="1">
    <location>
        <begin position="603"/>
        <end position="661"/>
    </location>
</feature>
<protein>
    <recommendedName>
        <fullName evidence="2">Myb-like domain-containing protein</fullName>
    </recommendedName>
</protein>
<dbReference type="EMBL" id="DAKRPA010000034">
    <property type="protein sequence ID" value="DBA02248.1"/>
    <property type="molecule type" value="Genomic_DNA"/>
</dbReference>
<feature type="region of interest" description="Disordered" evidence="1">
    <location>
        <begin position="341"/>
        <end position="393"/>
    </location>
</feature>
<dbReference type="InterPro" id="IPR001005">
    <property type="entry name" value="SANT/Myb"/>
</dbReference>
<feature type="compositionally biased region" description="Basic and acidic residues" evidence="1">
    <location>
        <begin position="151"/>
        <end position="165"/>
    </location>
</feature>